<feature type="transmembrane region" description="Helical" evidence="5">
    <location>
        <begin position="261"/>
        <end position="284"/>
    </location>
</feature>
<dbReference type="Gene3D" id="1.20.1530.20">
    <property type="match status" value="1"/>
</dbReference>
<feature type="transmembrane region" description="Helical" evidence="5">
    <location>
        <begin position="32"/>
        <end position="50"/>
    </location>
</feature>
<organism evidence="6">
    <name type="scientific">marine metagenome</name>
    <dbReference type="NCBI Taxonomy" id="408172"/>
    <lineage>
        <taxon>unclassified sequences</taxon>
        <taxon>metagenomes</taxon>
        <taxon>ecological metagenomes</taxon>
    </lineage>
</organism>
<keyword evidence="3 5" id="KW-1133">Transmembrane helix</keyword>
<feature type="transmembrane region" description="Helical" evidence="5">
    <location>
        <begin position="126"/>
        <end position="144"/>
    </location>
</feature>
<dbReference type="InterPro" id="IPR004710">
    <property type="entry name" value="Bilac:Na_transpt"/>
</dbReference>
<name>A0A381PR67_9ZZZZ</name>
<dbReference type="Pfam" id="PF01758">
    <property type="entry name" value="SBF"/>
    <property type="match status" value="1"/>
</dbReference>
<evidence type="ECO:0000256" key="3">
    <source>
        <dbReference type="ARBA" id="ARBA00022989"/>
    </source>
</evidence>
<protein>
    <recommendedName>
        <fullName evidence="7">Bile acid:sodium symporter</fullName>
    </recommendedName>
</protein>
<dbReference type="InterPro" id="IPR038770">
    <property type="entry name" value="Na+/solute_symporter_sf"/>
</dbReference>
<feature type="transmembrane region" description="Helical" evidence="5">
    <location>
        <begin position="214"/>
        <end position="240"/>
    </location>
</feature>
<dbReference type="EMBL" id="UINC01001065">
    <property type="protein sequence ID" value="SUZ69555.1"/>
    <property type="molecule type" value="Genomic_DNA"/>
</dbReference>
<evidence type="ECO:0000313" key="6">
    <source>
        <dbReference type="EMBL" id="SUZ69555.1"/>
    </source>
</evidence>
<keyword evidence="2 5" id="KW-0812">Transmembrane</keyword>
<dbReference type="PANTHER" id="PTHR10361">
    <property type="entry name" value="SODIUM-BILE ACID COTRANSPORTER"/>
    <property type="match status" value="1"/>
</dbReference>
<dbReference type="PANTHER" id="PTHR10361:SF28">
    <property type="entry name" value="P3 PROTEIN-RELATED"/>
    <property type="match status" value="1"/>
</dbReference>
<feature type="transmembrane region" description="Helical" evidence="5">
    <location>
        <begin position="91"/>
        <end position="114"/>
    </location>
</feature>
<accession>A0A381PR67</accession>
<dbReference type="InterPro" id="IPR002657">
    <property type="entry name" value="BilAc:Na_symport/Acr3"/>
</dbReference>
<feature type="transmembrane region" description="Helical" evidence="5">
    <location>
        <begin position="187"/>
        <end position="208"/>
    </location>
</feature>
<dbReference type="AlphaFoldDB" id="A0A381PR67"/>
<proteinExistence type="predicted"/>
<evidence type="ECO:0000256" key="1">
    <source>
        <dbReference type="ARBA" id="ARBA00004141"/>
    </source>
</evidence>
<evidence type="ECO:0000256" key="4">
    <source>
        <dbReference type="ARBA" id="ARBA00023136"/>
    </source>
</evidence>
<comment type="subcellular location">
    <subcellularLocation>
        <location evidence="1">Membrane</location>
        <topology evidence="1">Multi-pass membrane protein</topology>
    </subcellularLocation>
</comment>
<feature type="transmembrane region" description="Helical" evidence="5">
    <location>
        <begin position="62"/>
        <end position="85"/>
    </location>
</feature>
<evidence type="ECO:0000256" key="5">
    <source>
        <dbReference type="SAM" id="Phobius"/>
    </source>
</evidence>
<evidence type="ECO:0008006" key="7">
    <source>
        <dbReference type="Google" id="ProtNLM"/>
    </source>
</evidence>
<feature type="transmembrane region" description="Helical" evidence="5">
    <location>
        <begin position="156"/>
        <end position="175"/>
    </location>
</feature>
<gene>
    <name evidence="6" type="ORF">METZ01_LOCUS22409</name>
</gene>
<dbReference type="GO" id="GO:0016020">
    <property type="term" value="C:membrane"/>
    <property type="evidence" value="ECO:0007669"/>
    <property type="project" value="UniProtKB-SubCell"/>
</dbReference>
<feature type="transmembrane region" description="Helical" evidence="5">
    <location>
        <begin position="7"/>
        <end position="26"/>
    </location>
</feature>
<evidence type="ECO:0000256" key="2">
    <source>
        <dbReference type="ARBA" id="ARBA00022692"/>
    </source>
</evidence>
<reference evidence="6" key="1">
    <citation type="submission" date="2018-05" db="EMBL/GenBank/DDBJ databases">
        <authorList>
            <person name="Lanie J.A."/>
            <person name="Ng W.-L."/>
            <person name="Kazmierczak K.M."/>
            <person name="Andrzejewski T.M."/>
            <person name="Davidsen T.M."/>
            <person name="Wayne K.J."/>
            <person name="Tettelin H."/>
            <person name="Glass J.I."/>
            <person name="Rusch D."/>
            <person name="Podicherti R."/>
            <person name="Tsui H.-C.T."/>
            <person name="Winkler M.E."/>
        </authorList>
    </citation>
    <scope>NUCLEOTIDE SEQUENCE</scope>
</reference>
<sequence length="316" mass="33824">MTKFNNLFPLWAVLLSSVAFVFNGFFGNFEQAIVPLLASVMFIMGLTLTDEDFLRISKDPRPVFVGVLLQFLLMPILALTLATMLQLSNQLTAGMVLVGSCAGGTASNVISYLAKGDVALSISMTMTSTLAGVIATPLLCSFYLSETVAVDTLGMLLSISQIVLVPVVLGSLVNHYAHSAVLRFESWLPSISIVIILLIIAIIVALNSQQLLEVGLLTLIAVILHNLLGLTGGFCISRLFGFNLRQSHTIAIEVGMQNSGLGAALALQFFSGAAALPAALFSVWHNISGSILASHWSQRRSSLEYAMKDQESTDTN</sequence>
<keyword evidence="4 5" id="KW-0472">Membrane</keyword>